<organism evidence="6 7">
    <name type="scientific">Zhongshania aquimaris</name>
    <dbReference type="NCBI Taxonomy" id="2857107"/>
    <lineage>
        <taxon>Bacteria</taxon>
        <taxon>Pseudomonadati</taxon>
        <taxon>Pseudomonadota</taxon>
        <taxon>Gammaproteobacteria</taxon>
        <taxon>Cellvibrionales</taxon>
        <taxon>Spongiibacteraceae</taxon>
        <taxon>Zhongshania</taxon>
    </lineage>
</organism>
<protein>
    <submittedName>
        <fullName evidence="6">C-type cytochrome</fullName>
    </submittedName>
</protein>
<feature type="domain" description="Cytochrome c" evidence="5">
    <location>
        <begin position="16"/>
        <end position="99"/>
    </location>
</feature>
<keyword evidence="3" id="KW-0349">Heme</keyword>
<feature type="signal peptide" evidence="4">
    <location>
        <begin position="1"/>
        <end position="19"/>
    </location>
</feature>
<dbReference type="InterPro" id="IPR009056">
    <property type="entry name" value="Cyt_c-like_dom"/>
</dbReference>
<dbReference type="PANTHER" id="PTHR40942:SF4">
    <property type="entry name" value="CYTOCHROME C5"/>
    <property type="match status" value="1"/>
</dbReference>
<dbReference type="EMBL" id="JAHWDQ010000002">
    <property type="protein sequence ID" value="MBW2941103.1"/>
    <property type="molecule type" value="Genomic_DNA"/>
</dbReference>
<proteinExistence type="predicted"/>
<keyword evidence="2 3" id="KW-0408">Iron</keyword>
<keyword evidence="4" id="KW-0732">Signal</keyword>
<evidence type="ECO:0000256" key="3">
    <source>
        <dbReference type="PROSITE-ProRule" id="PRU00433"/>
    </source>
</evidence>
<evidence type="ECO:0000313" key="6">
    <source>
        <dbReference type="EMBL" id="MBW2941103.1"/>
    </source>
</evidence>
<keyword evidence="1 3" id="KW-0479">Metal-binding</keyword>
<gene>
    <name evidence="6" type="ORF">KXJ70_09960</name>
</gene>
<accession>A0ABS6VS08</accession>
<evidence type="ECO:0000256" key="4">
    <source>
        <dbReference type="SAM" id="SignalP"/>
    </source>
</evidence>
<dbReference type="PROSITE" id="PS51007">
    <property type="entry name" value="CYTC"/>
    <property type="match status" value="1"/>
</dbReference>
<evidence type="ECO:0000256" key="1">
    <source>
        <dbReference type="ARBA" id="ARBA00022723"/>
    </source>
</evidence>
<dbReference type="Proteomes" id="UP001166291">
    <property type="component" value="Unassembled WGS sequence"/>
</dbReference>
<feature type="chain" id="PRO_5045560492" evidence="4">
    <location>
        <begin position="20"/>
        <end position="100"/>
    </location>
</feature>
<dbReference type="Pfam" id="PF13442">
    <property type="entry name" value="Cytochrome_CBB3"/>
    <property type="match status" value="1"/>
</dbReference>
<comment type="caution">
    <text evidence="6">The sequence shown here is derived from an EMBL/GenBank/DDBJ whole genome shotgun (WGS) entry which is preliminary data.</text>
</comment>
<evidence type="ECO:0000313" key="7">
    <source>
        <dbReference type="Proteomes" id="UP001166291"/>
    </source>
</evidence>
<sequence>MHKWFVALLLIAASVTATAAEQAIVDRYKASCYACHGFGANGAPKTGVEADWAPRLEKGMDTLMKHTNEGFNAMPPKGLCFNCSDDEFKALIEYMATPQS</sequence>
<evidence type="ECO:0000256" key="2">
    <source>
        <dbReference type="ARBA" id="ARBA00023004"/>
    </source>
</evidence>
<keyword evidence="7" id="KW-1185">Reference proteome</keyword>
<reference evidence="6" key="1">
    <citation type="submission" date="2021-07" db="EMBL/GenBank/DDBJ databases">
        <title>Zhongshania sp. CAU 1632 isolated from seawater.</title>
        <authorList>
            <person name="Kim W."/>
        </authorList>
    </citation>
    <scope>NUCLEOTIDE SEQUENCE</scope>
    <source>
        <strain evidence="6">CAU 1632</strain>
    </source>
</reference>
<evidence type="ECO:0000259" key="5">
    <source>
        <dbReference type="PROSITE" id="PS51007"/>
    </source>
</evidence>
<name>A0ABS6VS08_9GAMM</name>
<dbReference type="RefSeq" id="WP_219043357.1">
    <property type="nucleotide sequence ID" value="NZ_JAHWDQ010000002.1"/>
</dbReference>
<dbReference type="PANTHER" id="PTHR40942">
    <property type="match status" value="1"/>
</dbReference>